<dbReference type="AlphaFoldDB" id="K9WKA3"/>
<gene>
    <name evidence="2" type="ORF">Mic7113_5196</name>
</gene>
<dbReference type="HOGENOM" id="CLU_191322_0_0_3"/>
<organism evidence="2 3">
    <name type="scientific">Allocoleopsis franciscana PCC 7113</name>
    <dbReference type="NCBI Taxonomy" id="1173027"/>
    <lineage>
        <taxon>Bacteria</taxon>
        <taxon>Bacillati</taxon>
        <taxon>Cyanobacteriota</taxon>
        <taxon>Cyanophyceae</taxon>
        <taxon>Coleofasciculales</taxon>
        <taxon>Coleofasciculaceae</taxon>
        <taxon>Allocoleopsis</taxon>
        <taxon>Allocoleopsis franciscana</taxon>
    </lineage>
</organism>
<name>K9WKA3_9CYAN</name>
<evidence type="ECO:0000313" key="3">
    <source>
        <dbReference type="Proteomes" id="UP000010471"/>
    </source>
</evidence>
<evidence type="ECO:0000256" key="1">
    <source>
        <dbReference type="SAM" id="MobiDB-lite"/>
    </source>
</evidence>
<accession>K9WKA3</accession>
<dbReference type="OrthoDB" id="467855at2"/>
<protein>
    <submittedName>
        <fullName evidence="2">Uncharacterized protein</fullName>
    </submittedName>
</protein>
<dbReference type="eggNOG" id="ENOG50339J1">
    <property type="taxonomic scope" value="Bacteria"/>
</dbReference>
<feature type="compositionally biased region" description="Polar residues" evidence="1">
    <location>
        <begin position="9"/>
        <end position="23"/>
    </location>
</feature>
<dbReference type="RefSeq" id="WP_015184983.1">
    <property type="nucleotide sequence ID" value="NC_019738.1"/>
</dbReference>
<evidence type="ECO:0000313" key="2">
    <source>
        <dbReference type="EMBL" id="AFZ20850.1"/>
    </source>
</evidence>
<feature type="region of interest" description="Disordered" evidence="1">
    <location>
        <begin position="1"/>
        <end position="63"/>
    </location>
</feature>
<dbReference type="KEGG" id="mic:Mic7113_5196"/>
<dbReference type="Proteomes" id="UP000010471">
    <property type="component" value="Chromosome"/>
</dbReference>
<reference evidence="2 3" key="1">
    <citation type="submission" date="2012-06" db="EMBL/GenBank/DDBJ databases">
        <title>Finished chromosome of genome of Microcoleus sp. PCC 7113.</title>
        <authorList>
            <consortium name="US DOE Joint Genome Institute"/>
            <person name="Gugger M."/>
            <person name="Coursin T."/>
            <person name="Rippka R."/>
            <person name="Tandeau De Marsac N."/>
            <person name="Huntemann M."/>
            <person name="Wei C.-L."/>
            <person name="Han J."/>
            <person name="Detter J.C."/>
            <person name="Han C."/>
            <person name="Tapia R."/>
            <person name="Chen A."/>
            <person name="Kyrpides N."/>
            <person name="Mavromatis K."/>
            <person name="Markowitz V."/>
            <person name="Szeto E."/>
            <person name="Ivanova N."/>
            <person name="Pagani I."/>
            <person name="Pati A."/>
            <person name="Goodwin L."/>
            <person name="Nordberg H.P."/>
            <person name="Cantor M.N."/>
            <person name="Hua S.X."/>
            <person name="Woyke T."/>
            <person name="Kerfeld C.A."/>
        </authorList>
    </citation>
    <scope>NUCLEOTIDE SEQUENCE [LARGE SCALE GENOMIC DNA]</scope>
    <source>
        <strain evidence="2 3">PCC 7113</strain>
    </source>
</reference>
<sequence>MGSGHASHKGNSVKTNTNANNRIDTAADLSVQPEDLLAEGTAVLRAEEAPENQQATQRPQNKE</sequence>
<proteinExistence type="predicted"/>
<keyword evidence="3" id="KW-1185">Reference proteome</keyword>
<dbReference type="EMBL" id="CP003630">
    <property type="protein sequence ID" value="AFZ20850.1"/>
    <property type="molecule type" value="Genomic_DNA"/>
</dbReference>
<feature type="compositionally biased region" description="Polar residues" evidence="1">
    <location>
        <begin position="51"/>
        <end position="63"/>
    </location>
</feature>